<evidence type="ECO:0000313" key="2">
    <source>
        <dbReference type="Proteomes" id="UP000033934"/>
    </source>
</evidence>
<comment type="caution">
    <text evidence="1">The sequence shown here is derived from an EMBL/GenBank/DDBJ whole genome shotgun (WGS) entry which is preliminary data.</text>
</comment>
<evidence type="ECO:0000313" key="1">
    <source>
        <dbReference type="EMBL" id="KKQ89351.1"/>
    </source>
</evidence>
<accession>A0A0G0PJ37</accession>
<dbReference type="Proteomes" id="UP000033934">
    <property type="component" value="Unassembled WGS sequence"/>
</dbReference>
<gene>
    <name evidence="1" type="ORF">UT11_C0028G0011</name>
</gene>
<protein>
    <submittedName>
        <fullName evidence="1">Uncharacterized protein</fullName>
    </submittedName>
</protein>
<dbReference type="AlphaFoldDB" id="A0A0G0PJ37"/>
<reference evidence="1 2" key="1">
    <citation type="journal article" date="2015" name="Nature">
        <title>rRNA introns, odd ribosomes, and small enigmatic genomes across a large radiation of phyla.</title>
        <authorList>
            <person name="Brown C.T."/>
            <person name="Hug L.A."/>
            <person name="Thomas B.C."/>
            <person name="Sharon I."/>
            <person name="Castelle C.J."/>
            <person name="Singh A."/>
            <person name="Wilkins M.J."/>
            <person name="Williams K.H."/>
            <person name="Banfield J.F."/>
        </authorList>
    </citation>
    <scope>NUCLEOTIDE SEQUENCE [LARGE SCALE GENOMIC DNA]</scope>
</reference>
<dbReference type="EMBL" id="LBVO01000028">
    <property type="protein sequence ID" value="KKQ89351.1"/>
    <property type="molecule type" value="Genomic_DNA"/>
</dbReference>
<organism evidence="1 2">
    <name type="scientific">Berkelbacteria bacterium GW2011_GWA2_38_9</name>
    <dbReference type="NCBI Taxonomy" id="1618334"/>
    <lineage>
        <taxon>Bacteria</taxon>
        <taxon>Candidatus Berkelbacteria</taxon>
    </lineage>
</organism>
<proteinExistence type="predicted"/>
<name>A0A0G0PJ37_9BACT</name>
<sequence>MRNQPKGWVGTGIPGTFWMLYAVADTRDFRAGGIVEALEAYGGWLFHPYARYRFELPCRKRGTQDKTWEALAEYLSGIRGGSTTVRPDHWELSEIRPVRTVVRSADRPKGIWVDFVGGENGVVYSTDEEPPFDNTVFVRTPKNEMRMQIRAAHECIKPNDLVWCITWEVAQLLGGPDRLLQA</sequence>